<dbReference type="PANTHER" id="PTHR35474">
    <property type="entry name" value="ATP PHOSPHORIBOSYLTRANSFERASE REGULATORY SUBUNIT"/>
    <property type="match status" value="1"/>
</dbReference>
<gene>
    <name evidence="2" type="ORF">V6N11_033329</name>
</gene>
<feature type="transmembrane region" description="Helical" evidence="1">
    <location>
        <begin position="113"/>
        <end position="136"/>
    </location>
</feature>
<keyword evidence="1" id="KW-0812">Transmembrane</keyword>
<dbReference type="Proteomes" id="UP001396334">
    <property type="component" value="Unassembled WGS sequence"/>
</dbReference>
<accession>A0ABR2PY97</accession>
<organism evidence="2 3">
    <name type="scientific">Hibiscus sabdariffa</name>
    <name type="common">roselle</name>
    <dbReference type="NCBI Taxonomy" id="183260"/>
    <lineage>
        <taxon>Eukaryota</taxon>
        <taxon>Viridiplantae</taxon>
        <taxon>Streptophyta</taxon>
        <taxon>Embryophyta</taxon>
        <taxon>Tracheophyta</taxon>
        <taxon>Spermatophyta</taxon>
        <taxon>Magnoliopsida</taxon>
        <taxon>eudicotyledons</taxon>
        <taxon>Gunneridae</taxon>
        <taxon>Pentapetalae</taxon>
        <taxon>rosids</taxon>
        <taxon>malvids</taxon>
        <taxon>Malvales</taxon>
        <taxon>Malvaceae</taxon>
        <taxon>Malvoideae</taxon>
        <taxon>Hibiscus</taxon>
    </lineage>
</organism>
<feature type="transmembrane region" description="Helical" evidence="1">
    <location>
        <begin position="142"/>
        <end position="164"/>
    </location>
</feature>
<evidence type="ECO:0000313" key="3">
    <source>
        <dbReference type="Proteomes" id="UP001396334"/>
    </source>
</evidence>
<dbReference type="InterPro" id="IPR039324">
    <property type="entry name" value="SHW1"/>
</dbReference>
<name>A0ABR2PY97_9ROSI</name>
<keyword evidence="1" id="KW-1133">Transmembrane helix</keyword>
<evidence type="ECO:0000256" key="1">
    <source>
        <dbReference type="SAM" id="Phobius"/>
    </source>
</evidence>
<proteinExistence type="predicted"/>
<keyword evidence="1" id="KW-0472">Membrane</keyword>
<reference evidence="2 3" key="1">
    <citation type="journal article" date="2024" name="G3 (Bethesda)">
        <title>Genome assembly of Hibiscus sabdariffa L. provides insights into metabolisms of medicinal natural products.</title>
        <authorList>
            <person name="Kim T."/>
        </authorList>
    </citation>
    <scope>NUCLEOTIDE SEQUENCE [LARGE SCALE GENOMIC DNA]</scope>
    <source>
        <strain evidence="2">TK-2024</strain>
        <tissue evidence="2">Old leaves</tissue>
    </source>
</reference>
<evidence type="ECO:0000313" key="2">
    <source>
        <dbReference type="EMBL" id="KAK8993226.1"/>
    </source>
</evidence>
<dbReference type="EMBL" id="JBBPBN010000049">
    <property type="protein sequence ID" value="KAK8993226.1"/>
    <property type="molecule type" value="Genomic_DNA"/>
</dbReference>
<comment type="caution">
    <text evidence="2">The sequence shown here is derived from an EMBL/GenBank/DDBJ whole genome shotgun (WGS) entry which is preliminary data.</text>
</comment>
<sequence>MAMAIALSCGHLSPIPTIKLPLSSISPPTTLSFPHKPLALKPPKFSVFRSQYDGSGYEETEAVDEPFFRDLVEESEDDDDEDETESSVDLLMRFLQSMFRKVSKRAKKASRSILPAGISPQLVSFAVDGVLLLAALSILKALLEVVCTLGGTVFVVILLLRVIWAAVSYFQSISNGFNQARAGSFKTGIGKCNNSGDVQRLTGSIEHLLTILESVINRALAETVE</sequence>
<dbReference type="PANTHER" id="PTHR35474:SF3">
    <property type="entry name" value="PROTEIN SHORT HYPOCOTYL IN WHITE LIGHT 1"/>
    <property type="match status" value="1"/>
</dbReference>
<keyword evidence="3" id="KW-1185">Reference proteome</keyword>
<dbReference type="Gene3D" id="1.20.1050.120">
    <property type="match status" value="1"/>
</dbReference>
<protein>
    <submittedName>
        <fullName evidence="2">Uncharacterized protein</fullName>
    </submittedName>
</protein>